<dbReference type="RefSeq" id="WP_126907406.1">
    <property type="nucleotide sequence ID" value="NZ_ML133749.1"/>
</dbReference>
<feature type="transmembrane region" description="Helical" evidence="1">
    <location>
        <begin position="164"/>
        <end position="188"/>
    </location>
</feature>
<dbReference type="Pfam" id="PF09490">
    <property type="entry name" value="CbtA"/>
    <property type="match status" value="1"/>
</dbReference>
<evidence type="ECO:0008006" key="4">
    <source>
        <dbReference type="Google" id="ProtNLM"/>
    </source>
</evidence>
<accession>A0A432P852</accession>
<feature type="transmembrane region" description="Helical" evidence="1">
    <location>
        <begin position="138"/>
        <end position="157"/>
    </location>
</feature>
<keyword evidence="1" id="KW-0472">Membrane</keyword>
<feature type="transmembrane region" description="Helical" evidence="1">
    <location>
        <begin position="65"/>
        <end position="87"/>
    </location>
</feature>
<comment type="caution">
    <text evidence="2">The sequence shown here is derived from an EMBL/GenBank/DDBJ whole genome shotgun (WGS) entry which is preliminary data.</text>
</comment>
<organism evidence="2 3">
    <name type="scientific">Rhizobium chutanense</name>
    <dbReference type="NCBI Taxonomy" id="2035448"/>
    <lineage>
        <taxon>Bacteria</taxon>
        <taxon>Pseudomonadati</taxon>
        <taxon>Pseudomonadota</taxon>
        <taxon>Alphaproteobacteria</taxon>
        <taxon>Hyphomicrobiales</taxon>
        <taxon>Rhizobiaceae</taxon>
        <taxon>Rhizobium/Agrobacterium group</taxon>
        <taxon>Rhizobium</taxon>
    </lineage>
</organism>
<dbReference type="OrthoDB" id="6851830at2"/>
<gene>
    <name evidence="2" type="ORF">EFR84_01915</name>
</gene>
<keyword evidence="1" id="KW-0812">Transmembrane</keyword>
<sequence length="248" mass="25883">MVGNLLLRGMLAGLIAGILVFAFAHTFGEPLVDAAIAFEEATAQAAGEAAEPEIVSRATQAGPGLFTGVMAYSIAVGGLFSLAFAFVHGRLSSLSPRGTSAVIALAAFVAIVLVPGIKYPANPPAVGNPDTIGVRTELFFLMIVVSLAALIAAVALSRRLSGRFGLWNGAIIAGVAYLIFIGLVLYLLPPINEVPENFSALVLWRFRTTTLAMHAILWAALGLAFGALAERQLAVKGGQRGRPARAFR</sequence>
<reference evidence="2 3" key="1">
    <citation type="submission" date="2018-11" db="EMBL/GenBank/DDBJ databases">
        <title>Rhizobium chutanense sp. nov., isolated from root nodules of Phaseolus vulgaris in China.</title>
        <authorList>
            <person name="Huo Y."/>
        </authorList>
    </citation>
    <scope>NUCLEOTIDE SEQUENCE [LARGE SCALE GENOMIC DNA]</scope>
    <source>
        <strain evidence="2 3">C16</strain>
    </source>
</reference>
<evidence type="ECO:0000313" key="2">
    <source>
        <dbReference type="EMBL" id="RUM09129.1"/>
    </source>
</evidence>
<dbReference type="AlphaFoldDB" id="A0A432P852"/>
<protein>
    <recommendedName>
        <fullName evidence="4">CbtA family protein</fullName>
    </recommendedName>
</protein>
<evidence type="ECO:0000256" key="1">
    <source>
        <dbReference type="SAM" id="Phobius"/>
    </source>
</evidence>
<proteinExistence type="predicted"/>
<name>A0A432P852_9HYPH</name>
<dbReference type="InterPro" id="IPR012666">
    <property type="entry name" value="CbtA_put"/>
</dbReference>
<feature type="transmembrane region" description="Helical" evidence="1">
    <location>
        <begin position="99"/>
        <end position="118"/>
    </location>
</feature>
<feature type="transmembrane region" description="Helical" evidence="1">
    <location>
        <begin position="208"/>
        <end position="229"/>
    </location>
</feature>
<dbReference type="Proteomes" id="UP000278081">
    <property type="component" value="Unassembled WGS sequence"/>
</dbReference>
<evidence type="ECO:0000313" key="3">
    <source>
        <dbReference type="Proteomes" id="UP000278081"/>
    </source>
</evidence>
<keyword evidence="1" id="KW-1133">Transmembrane helix</keyword>
<dbReference type="EMBL" id="RJTJ01000002">
    <property type="protein sequence ID" value="RUM09129.1"/>
    <property type="molecule type" value="Genomic_DNA"/>
</dbReference>